<dbReference type="Gene3D" id="3.30.420.10">
    <property type="entry name" value="Ribonuclease H-like superfamily/Ribonuclease H"/>
    <property type="match status" value="1"/>
</dbReference>
<dbReference type="Pfam" id="PF13456">
    <property type="entry name" value="RVT_3"/>
    <property type="match status" value="1"/>
</dbReference>
<dbReference type="SUPFAM" id="SSF53098">
    <property type="entry name" value="Ribonuclease H-like"/>
    <property type="match status" value="1"/>
</dbReference>
<dbReference type="PANTHER" id="PTHR33116">
    <property type="entry name" value="REVERSE TRANSCRIPTASE ZINC-BINDING DOMAIN-CONTAINING PROTEIN-RELATED-RELATED"/>
    <property type="match status" value="1"/>
</dbReference>
<dbReference type="Proteomes" id="UP001358586">
    <property type="component" value="Chromosome 12"/>
</dbReference>
<dbReference type="SUPFAM" id="SSF56672">
    <property type="entry name" value="DNA/RNA polymerases"/>
    <property type="match status" value="1"/>
</dbReference>
<name>A0ABR0MQ82_GOSAR</name>
<dbReference type="InterPro" id="IPR044730">
    <property type="entry name" value="RNase_H-like_dom_plant"/>
</dbReference>
<feature type="domain" description="Reverse transcriptase" evidence="1">
    <location>
        <begin position="1"/>
        <end position="149"/>
    </location>
</feature>
<accession>A0ABR0MQ82</accession>
<dbReference type="EMBL" id="JARKNE010000012">
    <property type="protein sequence ID" value="KAK5776021.1"/>
    <property type="molecule type" value="Genomic_DNA"/>
</dbReference>
<proteinExistence type="predicted"/>
<keyword evidence="3" id="KW-1185">Reference proteome</keyword>
<evidence type="ECO:0000313" key="3">
    <source>
        <dbReference type="Proteomes" id="UP001358586"/>
    </source>
</evidence>
<sequence>MRCVCSVSYSVCFNGMNGEWFSSSRGLRQGDPLSPYLFLICAEGFSTLISEAKQKGLMKGATIRRGRFAVNHLFFADDNILFGDASIEGAMVVREVIKEYEDVSGQRMNFEKSLIYFGANVDAHTKDSITKTLGVRVASNLEKYLGLPMMVERKKNSAFANFLDRFKRRIVGWNLRFLSIGGKEVFVKSVLQLIPIYVMQCFVLPKSLCRKLEGIMNKFWWSNNKSAKGIYWSNWDGLCKLKNILTATVGSYPTFTWRSICSARDLIADEILWRVGNGPCINLWNDPWLPGREENRVWVSLNIRTALPDSSLSCKDLFVNTFCLADEQNKQFIAISIWALWFRRNKLIYERINFSLQDILGFIRGYQQELVQCQEKLGVIYSPPLEKCWYPPGLGVIKVNFDTSFQSEAIISISAVVARNHRGEYIGAETYLFDDVADAFVAEVRACERAMLFAIHMGFRRVLVEGDSLTVIKKMKTREEDRSLIRSIVHQIHKLENYFDVIDYLFVPCLANGVAHTLAMEGQRSRLSGFWENKIPSSVKLLMEKEQRLLVQ</sequence>
<evidence type="ECO:0000313" key="2">
    <source>
        <dbReference type="EMBL" id="KAK5776021.1"/>
    </source>
</evidence>
<dbReference type="InterPro" id="IPR002156">
    <property type="entry name" value="RNaseH_domain"/>
</dbReference>
<organism evidence="2 3">
    <name type="scientific">Gossypium arboreum</name>
    <name type="common">Tree cotton</name>
    <name type="synonym">Gossypium nanking</name>
    <dbReference type="NCBI Taxonomy" id="29729"/>
    <lineage>
        <taxon>Eukaryota</taxon>
        <taxon>Viridiplantae</taxon>
        <taxon>Streptophyta</taxon>
        <taxon>Embryophyta</taxon>
        <taxon>Tracheophyta</taxon>
        <taxon>Spermatophyta</taxon>
        <taxon>Magnoliopsida</taxon>
        <taxon>eudicotyledons</taxon>
        <taxon>Gunneridae</taxon>
        <taxon>Pentapetalae</taxon>
        <taxon>rosids</taxon>
        <taxon>malvids</taxon>
        <taxon>Malvales</taxon>
        <taxon>Malvaceae</taxon>
        <taxon>Malvoideae</taxon>
        <taxon>Gossypium</taxon>
    </lineage>
</organism>
<reference evidence="2 3" key="1">
    <citation type="submission" date="2023-03" db="EMBL/GenBank/DDBJ databases">
        <title>WGS of Gossypium arboreum.</title>
        <authorList>
            <person name="Yu D."/>
        </authorList>
    </citation>
    <scope>NUCLEOTIDE SEQUENCE [LARGE SCALE GENOMIC DNA]</scope>
    <source>
        <tissue evidence="2">Leaf</tissue>
    </source>
</reference>
<comment type="caution">
    <text evidence="2">The sequence shown here is derived from an EMBL/GenBank/DDBJ whole genome shotgun (WGS) entry which is preliminary data.</text>
</comment>
<dbReference type="InterPro" id="IPR000477">
    <property type="entry name" value="RT_dom"/>
</dbReference>
<dbReference type="CDD" id="cd06222">
    <property type="entry name" value="RNase_H_like"/>
    <property type="match status" value="1"/>
</dbReference>
<dbReference type="PROSITE" id="PS50878">
    <property type="entry name" value="RT_POL"/>
    <property type="match status" value="1"/>
</dbReference>
<dbReference type="Pfam" id="PF00078">
    <property type="entry name" value="RVT_1"/>
    <property type="match status" value="1"/>
</dbReference>
<dbReference type="PANTHER" id="PTHR33116:SF86">
    <property type="entry name" value="REVERSE TRANSCRIPTASE DOMAIN-CONTAINING PROTEIN"/>
    <property type="match status" value="1"/>
</dbReference>
<gene>
    <name evidence="2" type="ORF">PVK06_043979</name>
</gene>
<dbReference type="InterPro" id="IPR036397">
    <property type="entry name" value="RNaseH_sf"/>
</dbReference>
<protein>
    <recommendedName>
        <fullName evidence="1">Reverse transcriptase domain-containing protein</fullName>
    </recommendedName>
</protein>
<evidence type="ECO:0000259" key="1">
    <source>
        <dbReference type="PROSITE" id="PS50878"/>
    </source>
</evidence>
<dbReference type="InterPro" id="IPR012337">
    <property type="entry name" value="RNaseH-like_sf"/>
</dbReference>
<dbReference type="InterPro" id="IPR043502">
    <property type="entry name" value="DNA/RNA_pol_sf"/>
</dbReference>